<gene>
    <name evidence="2" type="ORF">CBR_g51103</name>
</gene>
<feature type="region of interest" description="Disordered" evidence="1">
    <location>
        <begin position="1"/>
        <end position="24"/>
    </location>
</feature>
<evidence type="ECO:0000313" key="3">
    <source>
        <dbReference type="Proteomes" id="UP000265515"/>
    </source>
</evidence>
<evidence type="ECO:0000313" key="2">
    <source>
        <dbReference type="EMBL" id="GBG65509.1"/>
    </source>
</evidence>
<feature type="compositionally biased region" description="Basic and acidic residues" evidence="1">
    <location>
        <begin position="15"/>
        <end position="24"/>
    </location>
</feature>
<keyword evidence="3" id="KW-1185">Reference proteome</keyword>
<comment type="caution">
    <text evidence="2">The sequence shown here is derived from an EMBL/GenBank/DDBJ whole genome shotgun (WGS) entry which is preliminary data.</text>
</comment>
<evidence type="ECO:0000256" key="1">
    <source>
        <dbReference type="SAM" id="MobiDB-lite"/>
    </source>
</evidence>
<dbReference type="AlphaFoldDB" id="A0A388K651"/>
<name>A0A388K651_CHABU</name>
<proteinExistence type="predicted"/>
<protein>
    <submittedName>
        <fullName evidence="2">Uncharacterized protein</fullName>
    </submittedName>
</protein>
<dbReference type="EMBL" id="BFEA01000062">
    <property type="protein sequence ID" value="GBG65509.1"/>
    <property type="molecule type" value="Genomic_DNA"/>
</dbReference>
<organism evidence="2 3">
    <name type="scientific">Chara braunii</name>
    <name type="common">Braun's stonewort</name>
    <dbReference type="NCBI Taxonomy" id="69332"/>
    <lineage>
        <taxon>Eukaryota</taxon>
        <taxon>Viridiplantae</taxon>
        <taxon>Streptophyta</taxon>
        <taxon>Charophyceae</taxon>
        <taxon>Charales</taxon>
        <taxon>Characeae</taxon>
        <taxon>Chara</taxon>
    </lineage>
</organism>
<reference evidence="2 3" key="1">
    <citation type="journal article" date="2018" name="Cell">
        <title>The Chara Genome: Secondary Complexity and Implications for Plant Terrestrialization.</title>
        <authorList>
            <person name="Nishiyama T."/>
            <person name="Sakayama H."/>
            <person name="Vries J.D."/>
            <person name="Buschmann H."/>
            <person name="Saint-Marcoux D."/>
            <person name="Ullrich K.K."/>
            <person name="Haas F.B."/>
            <person name="Vanderstraeten L."/>
            <person name="Becker D."/>
            <person name="Lang D."/>
            <person name="Vosolsobe S."/>
            <person name="Rombauts S."/>
            <person name="Wilhelmsson P.K.I."/>
            <person name="Janitza P."/>
            <person name="Kern R."/>
            <person name="Heyl A."/>
            <person name="Rumpler F."/>
            <person name="Villalobos L.I.A.C."/>
            <person name="Clay J.M."/>
            <person name="Skokan R."/>
            <person name="Toyoda A."/>
            <person name="Suzuki Y."/>
            <person name="Kagoshima H."/>
            <person name="Schijlen E."/>
            <person name="Tajeshwar N."/>
            <person name="Catarino B."/>
            <person name="Hetherington A.J."/>
            <person name="Saltykova A."/>
            <person name="Bonnot C."/>
            <person name="Breuninger H."/>
            <person name="Symeonidi A."/>
            <person name="Radhakrishnan G.V."/>
            <person name="Van Nieuwerburgh F."/>
            <person name="Deforce D."/>
            <person name="Chang C."/>
            <person name="Karol K.G."/>
            <person name="Hedrich R."/>
            <person name="Ulvskov P."/>
            <person name="Glockner G."/>
            <person name="Delwiche C.F."/>
            <person name="Petrasek J."/>
            <person name="Van de Peer Y."/>
            <person name="Friml J."/>
            <person name="Beilby M."/>
            <person name="Dolan L."/>
            <person name="Kohara Y."/>
            <person name="Sugano S."/>
            <person name="Fujiyama A."/>
            <person name="Delaux P.-M."/>
            <person name="Quint M."/>
            <person name="TheiBen G."/>
            <person name="Hagemann M."/>
            <person name="Harholt J."/>
            <person name="Dunand C."/>
            <person name="Zachgo S."/>
            <person name="Langdale J."/>
            <person name="Maumus F."/>
            <person name="Straeten D.V.D."/>
            <person name="Gould S.B."/>
            <person name="Rensing S.A."/>
        </authorList>
    </citation>
    <scope>NUCLEOTIDE SEQUENCE [LARGE SCALE GENOMIC DNA]</scope>
    <source>
        <strain evidence="2 3">S276</strain>
    </source>
</reference>
<dbReference type="Gramene" id="GBG65509">
    <property type="protein sequence ID" value="GBG65509"/>
    <property type="gene ID" value="CBR_g51103"/>
</dbReference>
<sequence length="83" mass="9641">MRGMVRSFLRRRRPSSGEESERRDVDRLNTIWRRGAPTESARLEEAVSESATSQRFAERNLYILRTLCIFLYPSPGEIPAKGR</sequence>
<dbReference type="Proteomes" id="UP000265515">
    <property type="component" value="Unassembled WGS sequence"/>
</dbReference>
<accession>A0A388K651</accession>